<accession>A0A4Z2GN63</accession>
<dbReference type="EMBL" id="SRLO01000477">
    <property type="protein sequence ID" value="TNN54691.1"/>
    <property type="molecule type" value="Genomic_DNA"/>
</dbReference>
<name>A0A4Z2GN63_9TELE</name>
<evidence type="ECO:0000256" key="1">
    <source>
        <dbReference type="SAM" id="MobiDB-lite"/>
    </source>
</evidence>
<evidence type="ECO:0000313" key="3">
    <source>
        <dbReference type="Proteomes" id="UP000314294"/>
    </source>
</evidence>
<organism evidence="2 3">
    <name type="scientific">Liparis tanakae</name>
    <name type="common">Tanaka's snailfish</name>
    <dbReference type="NCBI Taxonomy" id="230148"/>
    <lineage>
        <taxon>Eukaryota</taxon>
        <taxon>Metazoa</taxon>
        <taxon>Chordata</taxon>
        <taxon>Craniata</taxon>
        <taxon>Vertebrata</taxon>
        <taxon>Euteleostomi</taxon>
        <taxon>Actinopterygii</taxon>
        <taxon>Neopterygii</taxon>
        <taxon>Teleostei</taxon>
        <taxon>Neoteleostei</taxon>
        <taxon>Acanthomorphata</taxon>
        <taxon>Eupercaria</taxon>
        <taxon>Perciformes</taxon>
        <taxon>Cottioidei</taxon>
        <taxon>Cottales</taxon>
        <taxon>Liparidae</taxon>
        <taxon>Liparis</taxon>
    </lineage>
</organism>
<keyword evidence="3" id="KW-1185">Reference proteome</keyword>
<feature type="compositionally biased region" description="Low complexity" evidence="1">
    <location>
        <begin position="92"/>
        <end position="107"/>
    </location>
</feature>
<protein>
    <submittedName>
        <fullName evidence="2">Uncharacterized protein</fullName>
    </submittedName>
</protein>
<feature type="compositionally biased region" description="Polar residues" evidence="1">
    <location>
        <begin position="111"/>
        <end position="126"/>
    </location>
</feature>
<dbReference type="Proteomes" id="UP000314294">
    <property type="component" value="Unassembled WGS sequence"/>
</dbReference>
<reference evidence="2 3" key="1">
    <citation type="submission" date="2019-03" db="EMBL/GenBank/DDBJ databases">
        <title>First draft genome of Liparis tanakae, snailfish: a comprehensive survey of snailfish specific genes.</title>
        <authorList>
            <person name="Kim W."/>
            <person name="Song I."/>
            <person name="Jeong J.-H."/>
            <person name="Kim D."/>
            <person name="Kim S."/>
            <person name="Ryu S."/>
            <person name="Song J.Y."/>
            <person name="Lee S.K."/>
        </authorList>
    </citation>
    <scope>NUCLEOTIDE SEQUENCE [LARGE SCALE GENOMIC DNA]</scope>
    <source>
        <tissue evidence="2">Muscle</tissue>
    </source>
</reference>
<gene>
    <name evidence="2" type="ORF">EYF80_035094</name>
</gene>
<comment type="caution">
    <text evidence="2">The sequence shown here is derived from an EMBL/GenBank/DDBJ whole genome shotgun (WGS) entry which is preliminary data.</text>
</comment>
<evidence type="ECO:0000313" key="2">
    <source>
        <dbReference type="EMBL" id="TNN54691.1"/>
    </source>
</evidence>
<sequence>MRDALIVRAASSVLSVRAAGLISVEVKYQISDLVSFPPHLLPRKPSLEDLRTRRPSTALAFGSHLPVSVFTWSPWTGVGGGGVSAASFGLSAPRAASGSSSLPSGPLQGSDVGSSSPGKQMTTKYQ</sequence>
<dbReference type="AlphaFoldDB" id="A0A4Z2GN63"/>
<feature type="region of interest" description="Disordered" evidence="1">
    <location>
        <begin position="92"/>
        <end position="126"/>
    </location>
</feature>
<proteinExistence type="predicted"/>